<dbReference type="InterPro" id="IPR000873">
    <property type="entry name" value="AMP-dep_synth/lig_dom"/>
</dbReference>
<dbReference type="SMART" id="SM00823">
    <property type="entry name" value="PKS_PP"/>
    <property type="match status" value="1"/>
</dbReference>
<organism evidence="4 5">
    <name type="scientific">Podospora fimiseda</name>
    <dbReference type="NCBI Taxonomy" id="252190"/>
    <lineage>
        <taxon>Eukaryota</taxon>
        <taxon>Fungi</taxon>
        <taxon>Dikarya</taxon>
        <taxon>Ascomycota</taxon>
        <taxon>Pezizomycotina</taxon>
        <taxon>Sordariomycetes</taxon>
        <taxon>Sordariomycetidae</taxon>
        <taxon>Sordariales</taxon>
        <taxon>Podosporaceae</taxon>
        <taxon>Podospora</taxon>
    </lineage>
</organism>
<comment type="caution">
    <text evidence="4">The sequence shown here is derived from an EMBL/GenBank/DDBJ whole genome shotgun (WGS) entry which is preliminary data.</text>
</comment>
<keyword evidence="5" id="KW-1185">Reference proteome</keyword>
<dbReference type="Gene3D" id="3.40.50.12780">
    <property type="entry name" value="N-terminal domain of ligase-like"/>
    <property type="match status" value="1"/>
</dbReference>
<dbReference type="InterPro" id="IPR013120">
    <property type="entry name" value="FAR_NAD-bd"/>
</dbReference>
<keyword evidence="1" id="KW-0596">Phosphopantetheine</keyword>
<dbReference type="Pfam" id="PF23562">
    <property type="entry name" value="AMP-binding_C_3"/>
    <property type="match status" value="1"/>
</dbReference>
<keyword evidence="2" id="KW-0597">Phosphoprotein</keyword>
<dbReference type="Pfam" id="PF00550">
    <property type="entry name" value="PP-binding"/>
    <property type="match status" value="1"/>
</dbReference>
<dbReference type="PANTHER" id="PTHR43439:SF2">
    <property type="entry name" value="ENZYME, PUTATIVE (JCVI)-RELATED"/>
    <property type="match status" value="1"/>
</dbReference>
<dbReference type="InterPro" id="IPR036291">
    <property type="entry name" value="NAD(P)-bd_dom_sf"/>
</dbReference>
<dbReference type="SUPFAM" id="SSF51735">
    <property type="entry name" value="NAD(P)-binding Rossmann-fold domains"/>
    <property type="match status" value="1"/>
</dbReference>
<dbReference type="Pfam" id="PF07993">
    <property type="entry name" value="NAD_binding_4"/>
    <property type="match status" value="1"/>
</dbReference>
<sequence length="1056" mass="117389">MESPPAVVDRHAQENPNGIWAKIPLRSDNGDLYWEGIKWSHLSNAVNILVKFMTEHLGLPAHENESLAYTGISDMRYAILILASLKLGYEPLFTSPRNSEEGHLSLLKTTRCGKFLYTKEFTTTVTSLSSQSNPRLFTLEIPPLNYFLFPTDPSNIPPSPTYPTIFQDDFTLLTIHTSGSTGLPKAVPLKSGVIRTATTMSKMPVPPNRSNGHDLFHNKSLAAALPFFHVFGLNLFFVCSIYSSTTTLILLPGDKPPTAEIMLECLVKTKPDAAACTPFIIEEMVLSLPGGFEALCGLGMLLFGGAPLARDIGMKLSSKTKLMNGIGSTEAFFVPCLVLEDLVNDWEYIEFAPGCGINLEPVDGLENKSELVIKRTEEGMEWQQFVFYNFPEVKEWRTRDLFEEHLTKRGLWRYAGRLDDVVVLNNGEKLNPVRFEKILEGGSGKVKGAVVFGTGEFQTGLLIEPTDDIEDEEKFVDEVWELVEVANKEYPAFARVWRSMVLVGKKDKPFVRTPKGSVMRRRTEKVYEEEIRELYCSQVGKANGHSGKVTNGHGSVTANGHGIKDVIRQAVHAVLGSKGEGIEDDTNIFNVGADSLQALQISRTLTATKLDCALKTVYSNPSIDQLAVALSATENTRNRTADTISREERMSRMIYRYSKFVKTPVPVYRSKKIHSGFGVLLVGSTGSLGSYLLQGLLDDERVEVIYCLNRSKHAIERQSQSFRERGLGDVNFEHHPKVRFLTGETSLEHFGLDSMEYDSLQKAVDIIVINAWPVNFNSPLESFESVIAGTKRCADFAAFSPQHPQIVFISSIASVMNWGTVRHDPEDGETIVIPEVWDSDNSIPAKQGYAESKHVAGCILQKAAYGGYIKHPSILRVGQLAGAVGGKGVWNKQEWFPSLVKTSKALGKIPSRIGQDTIDWVPVDVAAQTIIDIAFKRYRLSGFTCFNIVNPHSAEWEELVAVIQQFYSAHGQSLQPVSFDEWLSDLKAVSATATDEEIERMPGLKILDFYESLTGGINVPGYNFETELAVENSPTMANLAAVNGKMMWKWMEEWNF</sequence>
<dbReference type="Gene3D" id="3.40.50.720">
    <property type="entry name" value="NAD(P)-binding Rossmann-like Domain"/>
    <property type="match status" value="1"/>
</dbReference>
<dbReference type="InterPro" id="IPR020806">
    <property type="entry name" value="PKS_PP-bd"/>
</dbReference>
<gene>
    <name evidence="4" type="ORF">QBC38DRAFT_474504</name>
</gene>
<dbReference type="AlphaFoldDB" id="A0AAN7BSN3"/>
<dbReference type="PANTHER" id="PTHR43439">
    <property type="entry name" value="PHENYLACETATE-COENZYME A LIGASE"/>
    <property type="match status" value="1"/>
</dbReference>
<reference evidence="4" key="1">
    <citation type="journal article" date="2023" name="Mol. Phylogenet. Evol.">
        <title>Genome-scale phylogeny and comparative genomics of the fungal order Sordariales.</title>
        <authorList>
            <person name="Hensen N."/>
            <person name="Bonometti L."/>
            <person name="Westerberg I."/>
            <person name="Brannstrom I.O."/>
            <person name="Guillou S."/>
            <person name="Cros-Aarteil S."/>
            <person name="Calhoun S."/>
            <person name="Haridas S."/>
            <person name="Kuo A."/>
            <person name="Mondo S."/>
            <person name="Pangilinan J."/>
            <person name="Riley R."/>
            <person name="LaButti K."/>
            <person name="Andreopoulos B."/>
            <person name="Lipzen A."/>
            <person name="Chen C."/>
            <person name="Yan M."/>
            <person name="Daum C."/>
            <person name="Ng V."/>
            <person name="Clum A."/>
            <person name="Steindorff A."/>
            <person name="Ohm R.A."/>
            <person name="Martin F."/>
            <person name="Silar P."/>
            <person name="Natvig D.O."/>
            <person name="Lalanne C."/>
            <person name="Gautier V."/>
            <person name="Ament-Velasquez S.L."/>
            <person name="Kruys A."/>
            <person name="Hutchinson M.I."/>
            <person name="Powell A.J."/>
            <person name="Barry K."/>
            <person name="Miller A.N."/>
            <person name="Grigoriev I.V."/>
            <person name="Debuchy R."/>
            <person name="Gladieux P."/>
            <person name="Hiltunen Thoren M."/>
            <person name="Johannesson H."/>
        </authorList>
    </citation>
    <scope>NUCLEOTIDE SEQUENCE</scope>
    <source>
        <strain evidence="4">CBS 990.96</strain>
    </source>
</reference>
<dbReference type="GO" id="GO:0031177">
    <property type="term" value="F:phosphopantetheine binding"/>
    <property type="evidence" value="ECO:0007669"/>
    <property type="project" value="InterPro"/>
</dbReference>
<proteinExistence type="predicted"/>
<reference evidence="4" key="2">
    <citation type="submission" date="2023-05" db="EMBL/GenBank/DDBJ databases">
        <authorList>
            <consortium name="Lawrence Berkeley National Laboratory"/>
            <person name="Steindorff A."/>
            <person name="Hensen N."/>
            <person name="Bonometti L."/>
            <person name="Westerberg I."/>
            <person name="Brannstrom I.O."/>
            <person name="Guillou S."/>
            <person name="Cros-Aarteil S."/>
            <person name="Calhoun S."/>
            <person name="Haridas S."/>
            <person name="Kuo A."/>
            <person name="Mondo S."/>
            <person name="Pangilinan J."/>
            <person name="Riley R."/>
            <person name="Labutti K."/>
            <person name="Andreopoulos B."/>
            <person name="Lipzen A."/>
            <person name="Chen C."/>
            <person name="Yanf M."/>
            <person name="Daum C."/>
            <person name="Ng V."/>
            <person name="Clum A."/>
            <person name="Ohm R."/>
            <person name="Martin F."/>
            <person name="Silar P."/>
            <person name="Natvig D."/>
            <person name="Lalanne C."/>
            <person name="Gautier V."/>
            <person name="Ament-Velasquez S.L."/>
            <person name="Kruys A."/>
            <person name="Hutchinson M.I."/>
            <person name="Powell A.J."/>
            <person name="Barry K."/>
            <person name="Miller A.N."/>
            <person name="Grigoriev I.V."/>
            <person name="Debuchy R."/>
            <person name="Gladieux P."/>
            <person name="Thoren M.H."/>
            <person name="Johannesson H."/>
        </authorList>
    </citation>
    <scope>NUCLEOTIDE SEQUENCE</scope>
    <source>
        <strain evidence="4">CBS 990.96</strain>
    </source>
</reference>
<protein>
    <submittedName>
        <fullName evidence="4">Peptide synthetase</fullName>
    </submittedName>
</protein>
<feature type="domain" description="Carrier" evidence="3">
    <location>
        <begin position="561"/>
        <end position="634"/>
    </location>
</feature>
<name>A0AAN7BSN3_9PEZI</name>
<dbReference type="InterPro" id="IPR051414">
    <property type="entry name" value="Adenylate-forming_Reductase"/>
</dbReference>
<dbReference type="Gene3D" id="1.10.1200.10">
    <property type="entry name" value="ACP-like"/>
    <property type="match status" value="1"/>
</dbReference>
<evidence type="ECO:0000256" key="1">
    <source>
        <dbReference type="ARBA" id="ARBA00022450"/>
    </source>
</evidence>
<dbReference type="EMBL" id="MU865316">
    <property type="protein sequence ID" value="KAK4228682.1"/>
    <property type="molecule type" value="Genomic_DNA"/>
</dbReference>
<dbReference type="Proteomes" id="UP001301958">
    <property type="component" value="Unassembled WGS sequence"/>
</dbReference>
<dbReference type="InterPro" id="IPR036736">
    <property type="entry name" value="ACP-like_sf"/>
</dbReference>
<evidence type="ECO:0000256" key="2">
    <source>
        <dbReference type="ARBA" id="ARBA00022553"/>
    </source>
</evidence>
<dbReference type="PROSITE" id="PS50075">
    <property type="entry name" value="CARRIER"/>
    <property type="match status" value="1"/>
</dbReference>
<accession>A0AAN7BSN3</accession>
<evidence type="ECO:0000313" key="4">
    <source>
        <dbReference type="EMBL" id="KAK4228682.1"/>
    </source>
</evidence>
<evidence type="ECO:0000259" key="3">
    <source>
        <dbReference type="PROSITE" id="PS50075"/>
    </source>
</evidence>
<dbReference type="SUPFAM" id="SSF47336">
    <property type="entry name" value="ACP-like"/>
    <property type="match status" value="1"/>
</dbReference>
<dbReference type="InterPro" id="IPR042099">
    <property type="entry name" value="ANL_N_sf"/>
</dbReference>
<evidence type="ECO:0000313" key="5">
    <source>
        <dbReference type="Proteomes" id="UP001301958"/>
    </source>
</evidence>
<dbReference type="SUPFAM" id="SSF56801">
    <property type="entry name" value="Acetyl-CoA synthetase-like"/>
    <property type="match status" value="1"/>
</dbReference>
<dbReference type="Pfam" id="PF00501">
    <property type="entry name" value="AMP-binding"/>
    <property type="match status" value="1"/>
</dbReference>
<dbReference type="InterPro" id="IPR009081">
    <property type="entry name" value="PP-bd_ACP"/>
</dbReference>